<name>A0A448WUM1_9PLAT</name>
<reference evidence="1" key="1">
    <citation type="submission" date="2018-11" db="EMBL/GenBank/DDBJ databases">
        <authorList>
            <consortium name="Pathogen Informatics"/>
        </authorList>
    </citation>
    <scope>NUCLEOTIDE SEQUENCE</scope>
</reference>
<keyword evidence="2" id="KW-1185">Reference proteome</keyword>
<proteinExistence type="predicted"/>
<dbReference type="Proteomes" id="UP000784294">
    <property type="component" value="Unassembled WGS sequence"/>
</dbReference>
<dbReference type="EMBL" id="CAAALY010047343">
    <property type="protein sequence ID" value="VEL20633.1"/>
    <property type="molecule type" value="Genomic_DNA"/>
</dbReference>
<comment type="caution">
    <text evidence="1">The sequence shown here is derived from an EMBL/GenBank/DDBJ whole genome shotgun (WGS) entry which is preliminary data.</text>
</comment>
<gene>
    <name evidence="1" type="ORF">PXEA_LOCUS14073</name>
</gene>
<accession>A0A448WUM1</accession>
<dbReference type="OrthoDB" id="289038at2759"/>
<organism evidence="1 2">
    <name type="scientific">Protopolystoma xenopodis</name>
    <dbReference type="NCBI Taxonomy" id="117903"/>
    <lineage>
        <taxon>Eukaryota</taxon>
        <taxon>Metazoa</taxon>
        <taxon>Spiralia</taxon>
        <taxon>Lophotrochozoa</taxon>
        <taxon>Platyhelminthes</taxon>
        <taxon>Monogenea</taxon>
        <taxon>Polyopisthocotylea</taxon>
        <taxon>Polystomatidea</taxon>
        <taxon>Polystomatidae</taxon>
        <taxon>Protopolystoma</taxon>
    </lineage>
</organism>
<sequence>MVDPGGLIEALRLCEKEQQDAPEFHSLFMHLLEARFERHGNPVINRLLKGSCTYETR</sequence>
<evidence type="ECO:0000313" key="1">
    <source>
        <dbReference type="EMBL" id="VEL20633.1"/>
    </source>
</evidence>
<evidence type="ECO:0000313" key="2">
    <source>
        <dbReference type="Proteomes" id="UP000784294"/>
    </source>
</evidence>
<dbReference type="AlphaFoldDB" id="A0A448WUM1"/>
<protein>
    <submittedName>
        <fullName evidence="1">Uncharacterized protein</fullName>
    </submittedName>
</protein>